<dbReference type="AlphaFoldDB" id="A0A2P2PXG2"/>
<proteinExistence type="predicted"/>
<evidence type="ECO:0000313" key="1">
    <source>
        <dbReference type="EMBL" id="MBX59434.1"/>
    </source>
</evidence>
<protein>
    <submittedName>
        <fullName evidence="1">Uncharacterized protein</fullName>
    </submittedName>
</protein>
<dbReference type="EMBL" id="GGEC01078950">
    <property type="protein sequence ID" value="MBX59434.1"/>
    <property type="molecule type" value="Transcribed_RNA"/>
</dbReference>
<name>A0A2P2PXG2_RHIMU</name>
<reference evidence="1" key="1">
    <citation type="submission" date="2018-02" db="EMBL/GenBank/DDBJ databases">
        <title>Rhizophora mucronata_Transcriptome.</title>
        <authorList>
            <person name="Meera S.P."/>
            <person name="Sreeshan A."/>
            <person name="Augustine A."/>
        </authorList>
    </citation>
    <scope>NUCLEOTIDE SEQUENCE</scope>
    <source>
        <tissue evidence="1">Leaf</tissue>
    </source>
</reference>
<sequence>MKQQRLIETDTIKMTFFFT</sequence>
<organism evidence="1">
    <name type="scientific">Rhizophora mucronata</name>
    <name type="common">Asiatic mangrove</name>
    <dbReference type="NCBI Taxonomy" id="61149"/>
    <lineage>
        <taxon>Eukaryota</taxon>
        <taxon>Viridiplantae</taxon>
        <taxon>Streptophyta</taxon>
        <taxon>Embryophyta</taxon>
        <taxon>Tracheophyta</taxon>
        <taxon>Spermatophyta</taxon>
        <taxon>Magnoliopsida</taxon>
        <taxon>eudicotyledons</taxon>
        <taxon>Gunneridae</taxon>
        <taxon>Pentapetalae</taxon>
        <taxon>rosids</taxon>
        <taxon>fabids</taxon>
        <taxon>Malpighiales</taxon>
        <taxon>Rhizophoraceae</taxon>
        <taxon>Rhizophora</taxon>
    </lineage>
</organism>
<accession>A0A2P2PXG2</accession>